<dbReference type="SMART" id="SM00855">
    <property type="entry name" value="PGAM"/>
    <property type="match status" value="1"/>
</dbReference>
<dbReference type="InterPro" id="IPR029033">
    <property type="entry name" value="His_PPase_superfam"/>
</dbReference>
<evidence type="ECO:0000313" key="2">
    <source>
        <dbReference type="Proteomes" id="UP000828924"/>
    </source>
</evidence>
<evidence type="ECO:0000313" key="1">
    <source>
        <dbReference type="EMBL" id="UNM14298.1"/>
    </source>
</evidence>
<dbReference type="RefSeq" id="WP_242333633.1">
    <property type="nucleotide sequence ID" value="NZ_CP071872.1"/>
</dbReference>
<dbReference type="EMBL" id="CP071872">
    <property type="protein sequence ID" value="UNM14298.1"/>
    <property type="molecule type" value="Genomic_DNA"/>
</dbReference>
<dbReference type="CDD" id="cd07067">
    <property type="entry name" value="HP_PGM_like"/>
    <property type="match status" value="1"/>
</dbReference>
<dbReference type="InterPro" id="IPR013078">
    <property type="entry name" value="His_Pase_superF_clade-1"/>
</dbReference>
<dbReference type="Proteomes" id="UP000828924">
    <property type="component" value="Chromosome"/>
</dbReference>
<dbReference type="PANTHER" id="PTHR47623:SF1">
    <property type="entry name" value="OS09G0287300 PROTEIN"/>
    <property type="match status" value="1"/>
</dbReference>
<reference evidence="1 2" key="1">
    <citation type="submission" date="2021-03" db="EMBL/GenBank/DDBJ databases">
        <title>Complete genome of Streptomyces formicae strain 1H-GS9 (DSM 100524).</title>
        <authorList>
            <person name="Atanasov K.E."/>
            <person name="Altabella T."/>
            <person name="Ferrer A."/>
        </authorList>
    </citation>
    <scope>NUCLEOTIDE SEQUENCE [LARGE SCALE GENOMIC DNA]</scope>
    <source>
        <strain evidence="1 2">1H-GS9</strain>
    </source>
</reference>
<proteinExistence type="predicted"/>
<name>A0ABY3WNU3_9ACTN</name>
<accession>A0ABY3WNU3</accession>
<sequence length="183" mass="19796">MSTAEHSGGAAPGHPAPRRIVLLRHAKADWPQVSDHERPLADRGRMEAPAAGRRLAETGIAFDLALCSTAVRTRETWKLAVQELPQRPRTVYEERLYEASLGDLLALLNETPEDVDDVLLIGHNPGVHALADALAGQAEGDALATMNRGGFPTAAFAVIEFTGPWKTVEHGVGTLLDYWAPHK</sequence>
<dbReference type="Pfam" id="PF00300">
    <property type="entry name" value="His_Phos_1"/>
    <property type="match status" value="1"/>
</dbReference>
<dbReference type="SUPFAM" id="SSF53254">
    <property type="entry name" value="Phosphoglycerate mutase-like"/>
    <property type="match status" value="1"/>
</dbReference>
<organism evidence="1 2">
    <name type="scientific">Streptomyces formicae</name>
    <dbReference type="NCBI Taxonomy" id="1616117"/>
    <lineage>
        <taxon>Bacteria</taxon>
        <taxon>Bacillati</taxon>
        <taxon>Actinomycetota</taxon>
        <taxon>Actinomycetes</taxon>
        <taxon>Kitasatosporales</taxon>
        <taxon>Streptomycetaceae</taxon>
        <taxon>Streptomyces</taxon>
    </lineage>
</organism>
<keyword evidence="2" id="KW-1185">Reference proteome</keyword>
<gene>
    <name evidence="1" type="ORF">J4032_25090</name>
</gene>
<protein>
    <submittedName>
        <fullName evidence="1">Histidine phosphatase family protein</fullName>
    </submittedName>
</protein>
<dbReference type="Gene3D" id="3.40.50.1240">
    <property type="entry name" value="Phosphoglycerate mutase-like"/>
    <property type="match status" value="1"/>
</dbReference>
<dbReference type="PANTHER" id="PTHR47623">
    <property type="entry name" value="OS09G0287300 PROTEIN"/>
    <property type="match status" value="1"/>
</dbReference>